<dbReference type="OrthoDB" id="277199at2759"/>
<evidence type="ECO:0000259" key="6">
    <source>
        <dbReference type="PROSITE" id="PS50296"/>
    </source>
</evidence>
<dbReference type="Proteomes" id="UP001148786">
    <property type="component" value="Unassembled WGS sequence"/>
</dbReference>
<comment type="caution">
    <text evidence="7">The sequence shown here is derived from an EMBL/GenBank/DDBJ whole genome shotgun (WGS) entry which is preliminary data.</text>
</comment>
<dbReference type="GO" id="GO:1990904">
    <property type="term" value="C:ribonucleoprotein complex"/>
    <property type="evidence" value="ECO:0007669"/>
    <property type="project" value="UniProtKB-KW"/>
</dbReference>
<dbReference type="SUPFAM" id="SSF55159">
    <property type="entry name" value="eIF1-like"/>
    <property type="match status" value="1"/>
</dbReference>
<keyword evidence="4" id="KW-0687">Ribonucleoprotein</keyword>
<proteinExistence type="inferred from homology"/>
<name>A0A9W8JRG7_9AGAR</name>
<evidence type="ECO:0000256" key="1">
    <source>
        <dbReference type="ARBA" id="ARBA00007514"/>
    </source>
</evidence>
<dbReference type="GO" id="GO:0003743">
    <property type="term" value="F:translation initiation factor activity"/>
    <property type="evidence" value="ECO:0007669"/>
    <property type="project" value="InterPro"/>
</dbReference>
<dbReference type="InterPro" id="IPR048517">
    <property type="entry name" value="DENR_N"/>
</dbReference>
<evidence type="ECO:0000256" key="5">
    <source>
        <dbReference type="SAM" id="MobiDB-lite"/>
    </source>
</evidence>
<dbReference type="InterPro" id="IPR001950">
    <property type="entry name" value="SUI1"/>
</dbReference>
<accession>A0A9W8JRG7</accession>
<dbReference type="InterPro" id="IPR036877">
    <property type="entry name" value="SUI1_dom_sf"/>
</dbReference>
<protein>
    <recommendedName>
        <fullName evidence="3 4">Translation machinery-associated protein 22</fullName>
    </recommendedName>
</protein>
<gene>
    <name evidence="7" type="ORF">NLJ89_g10581</name>
</gene>
<comment type="subunit">
    <text evidence="2 4">Interacts with the 40S ribosomal subunit.</text>
</comment>
<evidence type="ECO:0000256" key="2">
    <source>
        <dbReference type="ARBA" id="ARBA00011742"/>
    </source>
</evidence>
<evidence type="ECO:0000256" key="4">
    <source>
        <dbReference type="RuleBase" id="RU361273"/>
    </source>
</evidence>
<dbReference type="Pfam" id="PF21023">
    <property type="entry name" value="DENR_N"/>
    <property type="match status" value="1"/>
</dbReference>
<dbReference type="GO" id="GO:0001731">
    <property type="term" value="P:formation of translation preinitiation complex"/>
    <property type="evidence" value="ECO:0007669"/>
    <property type="project" value="TreeGrafter"/>
</dbReference>
<dbReference type="PANTHER" id="PTHR12789:SF0">
    <property type="entry name" value="DENSITY-REGULATED PROTEIN"/>
    <property type="match status" value="1"/>
</dbReference>
<organism evidence="7 8">
    <name type="scientific">Agrocybe chaxingu</name>
    <dbReference type="NCBI Taxonomy" id="84603"/>
    <lineage>
        <taxon>Eukaryota</taxon>
        <taxon>Fungi</taxon>
        <taxon>Dikarya</taxon>
        <taxon>Basidiomycota</taxon>
        <taxon>Agaricomycotina</taxon>
        <taxon>Agaricomycetes</taxon>
        <taxon>Agaricomycetidae</taxon>
        <taxon>Agaricales</taxon>
        <taxon>Agaricineae</taxon>
        <taxon>Strophariaceae</taxon>
        <taxon>Agrocybe</taxon>
    </lineage>
</organism>
<feature type="region of interest" description="Disordered" evidence="5">
    <location>
        <begin position="1"/>
        <end position="35"/>
    </location>
</feature>
<dbReference type="AlphaFoldDB" id="A0A9W8JRG7"/>
<dbReference type="EMBL" id="JANKHO010002001">
    <property type="protein sequence ID" value="KAJ3495743.1"/>
    <property type="molecule type" value="Genomic_DNA"/>
</dbReference>
<evidence type="ECO:0000313" key="8">
    <source>
        <dbReference type="Proteomes" id="UP001148786"/>
    </source>
</evidence>
<dbReference type="InterPro" id="IPR050318">
    <property type="entry name" value="DENR/SUI1_TIF"/>
</dbReference>
<comment type="domain">
    <text evidence="4">The SUI1 domain may be involved in RNA binding.</text>
</comment>
<evidence type="ECO:0000256" key="3">
    <source>
        <dbReference type="ARBA" id="ARBA00020058"/>
    </source>
</evidence>
<dbReference type="Pfam" id="PF01253">
    <property type="entry name" value="SUI1"/>
    <property type="match status" value="1"/>
</dbReference>
<dbReference type="GO" id="GO:0003729">
    <property type="term" value="F:mRNA binding"/>
    <property type="evidence" value="ECO:0007669"/>
    <property type="project" value="TreeGrafter"/>
</dbReference>
<keyword evidence="4" id="KW-0689">Ribosomal protein</keyword>
<dbReference type="CDD" id="cd11607">
    <property type="entry name" value="DENR_C"/>
    <property type="match status" value="1"/>
</dbReference>
<dbReference type="GO" id="GO:0005840">
    <property type="term" value="C:ribosome"/>
    <property type="evidence" value="ECO:0007669"/>
    <property type="project" value="UniProtKB-KW"/>
</dbReference>
<evidence type="ECO:0000313" key="7">
    <source>
        <dbReference type="EMBL" id="KAJ3495743.1"/>
    </source>
</evidence>
<comment type="similarity">
    <text evidence="1 4">Belongs to the DENR family.</text>
</comment>
<comment type="subcellular location">
    <subcellularLocation>
        <location evidence="4">Cytoplasm</location>
    </subcellularLocation>
</comment>
<keyword evidence="4" id="KW-0963">Cytoplasm</keyword>
<dbReference type="GO" id="GO:0002188">
    <property type="term" value="P:translation reinitiation"/>
    <property type="evidence" value="ECO:0007669"/>
    <property type="project" value="TreeGrafter"/>
</dbReference>
<feature type="domain" description="SUI1" evidence="6">
    <location>
        <begin position="171"/>
        <end position="242"/>
    </location>
</feature>
<dbReference type="InterPro" id="IPR046447">
    <property type="entry name" value="DENR_C"/>
</dbReference>
<dbReference type="NCBIfam" id="TIGR01159">
    <property type="entry name" value="DRP1"/>
    <property type="match status" value="1"/>
</dbReference>
<dbReference type="Gene3D" id="3.30.780.10">
    <property type="entry name" value="SUI1-like domain"/>
    <property type="match status" value="1"/>
</dbReference>
<keyword evidence="8" id="KW-1185">Reference proteome</keyword>
<dbReference type="PROSITE" id="PS50296">
    <property type="entry name" value="SUI1"/>
    <property type="match status" value="1"/>
</dbReference>
<dbReference type="PANTHER" id="PTHR12789">
    <property type="entry name" value="DENSITY-REGULATED PROTEIN HOMOLOG"/>
    <property type="match status" value="1"/>
</dbReference>
<sequence length="265" mass="28881">MGKKRAQSPPRTPAKEGEAGSSSQPAEPPKEPTPPVQVLYCQGTVSEFCYSSALSTFHRRLASRSSLSSSSVLFSGVVDWAQAEQSIYSTVCTFPLEYCEFGSSLTRCKESLKEERPDLYDKYYSQEALQAKIGTLSLEAQTKLEKDTAKKEAKAEAQADAALKKKMASKVTIKRIERTKRKHVTAIHGLEAFSIDLKKAAKQLAGRFATGASVTKNAQGLDEIVVQGDVADEVYEILEKGDGVLKGVPIANVDIVEDKKKKTAE</sequence>
<reference evidence="7" key="1">
    <citation type="submission" date="2022-07" db="EMBL/GenBank/DDBJ databases">
        <title>Genome Sequence of Agrocybe chaxingu.</title>
        <authorList>
            <person name="Buettner E."/>
        </authorList>
    </citation>
    <scope>NUCLEOTIDE SEQUENCE</scope>
    <source>
        <strain evidence="7">MP-N11</strain>
    </source>
</reference>
<dbReference type="InterPro" id="IPR005873">
    <property type="entry name" value="DENR_eukaryotes"/>
</dbReference>
<dbReference type="GO" id="GO:0005737">
    <property type="term" value="C:cytoplasm"/>
    <property type="evidence" value="ECO:0007669"/>
    <property type="project" value="UniProtKB-SubCell"/>
</dbReference>